<dbReference type="InterPro" id="IPR036365">
    <property type="entry name" value="PGBD-like_sf"/>
</dbReference>
<gene>
    <name evidence="3" type="ORF">ACFP2V_02355</name>
</gene>
<dbReference type="Proteomes" id="UP001596183">
    <property type="component" value="Unassembled WGS sequence"/>
</dbReference>
<dbReference type="Gene3D" id="2.40.420.20">
    <property type="match status" value="1"/>
</dbReference>
<evidence type="ECO:0000256" key="1">
    <source>
        <dbReference type="SAM" id="MobiDB-lite"/>
    </source>
</evidence>
<dbReference type="SUPFAM" id="SSF47090">
    <property type="entry name" value="PGBD-like"/>
    <property type="match status" value="1"/>
</dbReference>
<feature type="compositionally biased region" description="Gly residues" evidence="1">
    <location>
        <begin position="235"/>
        <end position="281"/>
    </location>
</feature>
<feature type="region of interest" description="Disordered" evidence="1">
    <location>
        <begin position="90"/>
        <end position="114"/>
    </location>
</feature>
<dbReference type="Pfam" id="PF01471">
    <property type="entry name" value="PG_binding_1"/>
    <property type="match status" value="1"/>
</dbReference>
<feature type="region of interest" description="Disordered" evidence="1">
    <location>
        <begin position="373"/>
        <end position="418"/>
    </location>
</feature>
<dbReference type="InterPro" id="IPR036366">
    <property type="entry name" value="PGBDSf"/>
</dbReference>
<evidence type="ECO:0000313" key="3">
    <source>
        <dbReference type="EMBL" id="MFC5668998.1"/>
    </source>
</evidence>
<dbReference type="EMBL" id="JBHSPC010000008">
    <property type="protein sequence ID" value="MFC5668998.1"/>
    <property type="molecule type" value="Genomic_DNA"/>
</dbReference>
<keyword evidence="4" id="KW-1185">Reference proteome</keyword>
<feature type="compositionally biased region" description="Low complexity" evidence="1">
    <location>
        <begin position="95"/>
        <end position="114"/>
    </location>
</feature>
<feature type="compositionally biased region" description="Basic and acidic residues" evidence="1">
    <location>
        <begin position="391"/>
        <end position="402"/>
    </location>
</feature>
<feature type="domain" description="Peptidoglycan binding-like" evidence="2">
    <location>
        <begin position="160"/>
        <end position="196"/>
    </location>
</feature>
<evidence type="ECO:0000259" key="2">
    <source>
        <dbReference type="Pfam" id="PF01471"/>
    </source>
</evidence>
<organism evidence="3 4">
    <name type="scientific">Streptomyces incanus</name>
    <dbReference type="NCBI Taxonomy" id="887453"/>
    <lineage>
        <taxon>Bacteria</taxon>
        <taxon>Bacillati</taxon>
        <taxon>Actinomycetota</taxon>
        <taxon>Actinomycetes</taxon>
        <taxon>Kitasatosporales</taxon>
        <taxon>Streptomycetaceae</taxon>
        <taxon>Streptomyces</taxon>
    </lineage>
</organism>
<comment type="caution">
    <text evidence="3">The sequence shown here is derived from an EMBL/GenBank/DDBJ whole genome shotgun (WGS) entry which is preliminary data.</text>
</comment>
<proteinExistence type="predicted"/>
<dbReference type="InterPro" id="IPR002477">
    <property type="entry name" value="Peptidoglycan-bd-like"/>
</dbReference>
<reference evidence="4" key="1">
    <citation type="journal article" date="2019" name="Int. J. Syst. Evol. Microbiol.">
        <title>The Global Catalogue of Microorganisms (GCM) 10K type strain sequencing project: providing services to taxonomists for standard genome sequencing and annotation.</title>
        <authorList>
            <consortium name="The Broad Institute Genomics Platform"/>
            <consortium name="The Broad Institute Genome Sequencing Center for Infectious Disease"/>
            <person name="Wu L."/>
            <person name="Ma J."/>
        </authorList>
    </citation>
    <scope>NUCLEOTIDE SEQUENCE [LARGE SCALE GENOMIC DNA]</scope>
    <source>
        <strain evidence="4">JCM 13852</strain>
    </source>
</reference>
<evidence type="ECO:0000313" key="4">
    <source>
        <dbReference type="Proteomes" id="UP001596183"/>
    </source>
</evidence>
<sequence length="511" mass="50586">MRQHPKPAGTRPGRFRRLVGTRSGQLTVVVTAVALVGAGGWFAGSRMQSPADAAAAHRPPEAGPVTVTVERRSLTASVVAQGSVEFASPQSVTLAGPVGSPDSGSGDAGAGDSVTQRVTKAPAAGAEVKEGDVLMQVSGRPVLVLRGTVPMYRTLGPGASGDDVEQLQRALTRLGFNPGSTSGTYGQSDAAAVSRWYESKGYRAMEPTVADKQQLGTLEAAVTTAQQDLLAARNPGGGSGGTGGSEEPGGGSGESGGGSGKSGSGSGESGSGSEDGSGTGGDAAELQLKSAQQQLDAANAALSAFQAGYGTKVPAGEVVFLPELPARLDKVSVKTGDTPSGPVATVTSSKVVVRAVAPADDAELLHKGMRARVETTDGTEADGEVVALGDDVPKDAPADTDKQQGTSDGGSGDSSAPVPVQISVPAGTLAEKAAESAKVTIEVGSSEGKVLTVPVAALHTSADGKARVQVVRGGEVVDVPVEAGLSAGGQVEVTPSSGAALKSGDQVVVGR</sequence>
<dbReference type="Gene3D" id="1.10.101.10">
    <property type="entry name" value="PGBD-like superfamily/PGBD"/>
    <property type="match status" value="1"/>
</dbReference>
<name>A0ABW0XEI6_9ACTN</name>
<protein>
    <submittedName>
        <fullName evidence="3">Peptidoglycan-binding protein</fullName>
    </submittedName>
</protein>
<feature type="region of interest" description="Disordered" evidence="1">
    <location>
        <begin position="231"/>
        <end position="290"/>
    </location>
</feature>
<accession>A0ABW0XEI6</accession>
<dbReference type="RefSeq" id="WP_381204644.1">
    <property type="nucleotide sequence ID" value="NZ_JBHSPC010000008.1"/>
</dbReference>